<keyword evidence="6 9" id="KW-0812">Transmembrane</keyword>
<evidence type="ECO:0000256" key="2">
    <source>
        <dbReference type="ARBA" id="ARBA00010942"/>
    </source>
</evidence>
<dbReference type="NCBIfam" id="TIGR00915">
    <property type="entry name" value="2A0602"/>
    <property type="match status" value="1"/>
</dbReference>
<feature type="transmembrane region" description="Helical" evidence="9">
    <location>
        <begin position="898"/>
        <end position="918"/>
    </location>
</feature>
<dbReference type="InterPro" id="IPR027463">
    <property type="entry name" value="AcrB_DN_DC_subdom"/>
</dbReference>
<feature type="transmembrane region" description="Helical" evidence="9">
    <location>
        <begin position="340"/>
        <end position="359"/>
    </location>
</feature>
<evidence type="ECO:0000256" key="5">
    <source>
        <dbReference type="ARBA" id="ARBA00022519"/>
    </source>
</evidence>
<dbReference type="Gene3D" id="3.30.70.1430">
    <property type="entry name" value="Multidrug efflux transporter AcrB pore domain"/>
    <property type="match status" value="2"/>
</dbReference>
<dbReference type="Gene3D" id="3.30.70.1320">
    <property type="entry name" value="Multidrug efflux transporter AcrB pore domain like"/>
    <property type="match status" value="1"/>
</dbReference>
<evidence type="ECO:0000256" key="1">
    <source>
        <dbReference type="ARBA" id="ARBA00004429"/>
    </source>
</evidence>
<proteinExistence type="inferred from homology"/>
<dbReference type="Gene3D" id="3.30.2090.10">
    <property type="entry name" value="Multidrug efflux transporter AcrB TolC docking domain, DN and DC subdomains"/>
    <property type="match status" value="2"/>
</dbReference>
<organism evidence="10 11">
    <name type="scientific">Yersinia wautersii</name>
    <dbReference type="NCBI Taxonomy" id="1341643"/>
    <lineage>
        <taxon>Bacteria</taxon>
        <taxon>Pseudomonadati</taxon>
        <taxon>Pseudomonadota</taxon>
        <taxon>Gammaproteobacteria</taxon>
        <taxon>Enterobacterales</taxon>
        <taxon>Yersiniaceae</taxon>
        <taxon>Yersinia</taxon>
    </lineage>
</organism>
<accession>A0ABM9TCL0</accession>
<evidence type="ECO:0000256" key="7">
    <source>
        <dbReference type="ARBA" id="ARBA00022989"/>
    </source>
</evidence>
<feature type="transmembrane region" description="Helical" evidence="9">
    <location>
        <begin position="874"/>
        <end position="891"/>
    </location>
</feature>
<sequence>MANFFINRPIFAWVIAIIIMLAGALAIMKLPVAQYPTIAPPAITIAANYPGADATTVQNTVTQVIEQNMNGIDNLLYMSSSSDSSGNVQLTLTFNSGTDPDIAQVQVQNKLQLAMPLLPQEVQQQGVSVEKSSSSFLMVAGFISEDGTMQQEDIADYVGSNIKDPISRTPGVGDVQLFGSQYAMRIWMDPHKLNNYKLTPVDVINAIKIQNNQVAAGQLGGTPPVPGQELNSSIIAQTRLTNAEEFSQILLKVNTDGSQVRLKDVAIVKLGAESYNIIARYNGKPAAGIGIKLATGANALNTSAAVKAELAKLQPFFPSGLTVVYPYDTTPFVKISINEVVKTLIEAIILVFLVMYLFLQNFRATLIPTIAVPVVLLGTFAILSAFGYSINTLTMFGMVLAIGLLVDDAIVVVENVERVMQEEGLPPKEATKKSMEQIQGALVGIALVLSAVFVPMAFFGGATGAIYRQFSITIVSAMVLSVLVALILTPALCATMLKPIKKGDHGPKTGFFGWFNNMFEKSTHHYTDSVANILRSTGRYLVIYLAIVIGMAVLFMRLPSSFLPEEDQGVFLTMVQLPAGATQERTQKVLNQVTDYYLDKEKDVVNSVFTVNGFGFSGQGQNTGLAFVSLKNWDERKGEQNKVPAIVSRASAAFSKIKDGMVFAFNLPAIVELGTATGFDFQLIDQGNLGHQQLTDARNQLLGMAAQHPDMLVGVRPNGLEDTPQFKVEVDQEKAQALGVAISDINTTLGSAMGGSYVNDFIDRGRVKKVYVQADAPFRMLPDDIDKWYVRNNMGQMVSFATFSTAKWEYGSPRLERYNGLPSMEILGQAAPGKSTGEAMDLMQELAAKLPSGVGYDWTGMSYQERLSGNQAPALYAISLIVVFLCLAALYESWSIPFSVMLVVPLGVVGALLAATLRGLENDVYFQVGLLTTIGLSAKNAILIVEFAKDLMDKEGKGLVESTLEAVRMRLRPILMTSLAFILGVMPLVISSGAGSGAQNAVGTGVMGGMVTATVLAIFFVPLFFVVVRRRFSRKSDDIEHSHPVNTPVK</sequence>
<reference evidence="10 11" key="1">
    <citation type="submission" date="2015-03" db="EMBL/GenBank/DDBJ databases">
        <authorList>
            <consortium name="Pathogen Informatics"/>
            <person name="Murphy D."/>
        </authorList>
    </citation>
    <scope>NUCLEOTIDE SEQUENCE [LARGE SCALE GENOMIC DNA]</scope>
    <source>
        <strain evidence="10 11">WP-931201</strain>
    </source>
</reference>
<comment type="subcellular location">
    <subcellularLocation>
        <location evidence="1 9">Cell inner membrane</location>
        <topology evidence="1 9">Multi-pass membrane protein</topology>
    </subcellularLocation>
</comment>
<dbReference type="PANTHER" id="PTHR32063">
    <property type="match status" value="1"/>
</dbReference>
<name>A0ABM9TCL0_9GAMM</name>
<keyword evidence="8 9" id="KW-0472">Membrane</keyword>
<feature type="transmembrane region" description="Helical" evidence="9">
    <location>
        <begin position="470"/>
        <end position="493"/>
    </location>
</feature>
<dbReference type="PRINTS" id="PR00702">
    <property type="entry name" value="ACRIFLAVINRP"/>
</dbReference>
<feature type="transmembrane region" description="Helical" evidence="9">
    <location>
        <begin position="437"/>
        <end position="458"/>
    </location>
</feature>
<dbReference type="Gene3D" id="3.30.70.1440">
    <property type="entry name" value="Multidrug efflux transporter AcrB pore domain"/>
    <property type="match status" value="1"/>
</dbReference>
<dbReference type="InterPro" id="IPR004764">
    <property type="entry name" value="MdtF-like"/>
</dbReference>
<keyword evidence="7 9" id="KW-1133">Transmembrane helix</keyword>
<keyword evidence="4" id="KW-1003">Cell membrane</keyword>
<evidence type="ECO:0000256" key="6">
    <source>
        <dbReference type="ARBA" id="ARBA00022692"/>
    </source>
</evidence>
<feature type="transmembrane region" description="Helical" evidence="9">
    <location>
        <begin position="974"/>
        <end position="994"/>
    </location>
</feature>
<dbReference type="NCBIfam" id="NF011706">
    <property type="entry name" value="PRK15127.1"/>
    <property type="match status" value="1"/>
</dbReference>
<evidence type="ECO:0000256" key="4">
    <source>
        <dbReference type="ARBA" id="ARBA00022475"/>
    </source>
</evidence>
<dbReference type="NCBIfam" id="NF000282">
    <property type="entry name" value="RND_permease_1"/>
    <property type="match status" value="1"/>
</dbReference>
<dbReference type="Gene3D" id="1.20.1640.10">
    <property type="entry name" value="Multidrug efflux transporter AcrB transmembrane domain"/>
    <property type="match status" value="2"/>
</dbReference>
<evidence type="ECO:0000256" key="3">
    <source>
        <dbReference type="ARBA" id="ARBA00022448"/>
    </source>
</evidence>
<gene>
    <name evidence="10" type="primary">acrB_1</name>
    <name evidence="10" type="ORF">ERS008478_00957</name>
</gene>
<dbReference type="EMBL" id="CVMG01000005">
    <property type="protein sequence ID" value="CRG49433.1"/>
    <property type="molecule type" value="Genomic_DNA"/>
</dbReference>
<dbReference type="Pfam" id="PF00873">
    <property type="entry name" value="ACR_tran"/>
    <property type="match status" value="1"/>
</dbReference>
<dbReference type="SUPFAM" id="SSF82866">
    <property type="entry name" value="Multidrug efflux transporter AcrB transmembrane domain"/>
    <property type="match status" value="2"/>
</dbReference>
<keyword evidence="11" id="KW-1185">Reference proteome</keyword>
<evidence type="ECO:0000313" key="11">
    <source>
        <dbReference type="Proteomes" id="UP000047420"/>
    </source>
</evidence>
<evidence type="ECO:0000256" key="9">
    <source>
        <dbReference type="RuleBase" id="RU364070"/>
    </source>
</evidence>
<feature type="transmembrane region" description="Helical" evidence="9">
    <location>
        <begin position="366"/>
        <end position="390"/>
    </location>
</feature>
<dbReference type="RefSeq" id="WP_033847804.1">
    <property type="nucleotide sequence ID" value="NZ_CBLI010000103.1"/>
</dbReference>
<comment type="caution">
    <text evidence="9">Lacks conserved residue(s) required for the propagation of feature annotation.</text>
</comment>
<keyword evidence="3 9" id="KW-0813">Transport</keyword>
<protein>
    <recommendedName>
        <fullName evidence="9">Efflux pump membrane transporter</fullName>
    </recommendedName>
</protein>
<dbReference type="PANTHER" id="PTHR32063:SF13">
    <property type="entry name" value="MULTIDRUG EFFLUX PUMP SUBUNIT ACRB-RELATED"/>
    <property type="match status" value="1"/>
</dbReference>
<dbReference type="Proteomes" id="UP000047420">
    <property type="component" value="Unassembled WGS sequence"/>
</dbReference>
<feature type="transmembrane region" description="Helical" evidence="9">
    <location>
        <begin position="924"/>
        <end position="945"/>
    </location>
</feature>
<evidence type="ECO:0000256" key="8">
    <source>
        <dbReference type="ARBA" id="ARBA00023136"/>
    </source>
</evidence>
<feature type="transmembrane region" description="Helical" evidence="9">
    <location>
        <begin position="1006"/>
        <end position="1028"/>
    </location>
</feature>
<comment type="caution">
    <text evidence="10">The sequence shown here is derived from an EMBL/GenBank/DDBJ whole genome shotgun (WGS) entry which is preliminary data.</text>
</comment>
<dbReference type="SUPFAM" id="SSF82714">
    <property type="entry name" value="Multidrug efflux transporter AcrB TolC docking domain, DN and DC subdomains"/>
    <property type="match status" value="2"/>
</dbReference>
<dbReference type="SUPFAM" id="SSF82693">
    <property type="entry name" value="Multidrug efflux transporter AcrB pore domain, PN1, PN2, PC1 and PC2 subdomains"/>
    <property type="match status" value="3"/>
</dbReference>
<dbReference type="InterPro" id="IPR001036">
    <property type="entry name" value="Acrflvin-R"/>
</dbReference>
<keyword evidence="5 9" id="KW-0997">Cell inner membrane</keyword>
<feature type="transmembrane region" description="Helical" evidence="9">
    <location>
        <begin position="541"/>
        <end position="558"/>
    </location>
</feature>
<evidence type="ECO:0000313" key="10">
    <source>
        <dbReference type="EMBL" id="CRG49433.1"/>
    </source>
</evidence>
<comment type="similarity">
    <text evidence="2 9">Belongs to the resistance-nodulation-cell division (RND) (TC 2.A.6) family.</text>
</comment>